<comment type="caution">
    <text evidence="2">The sequence shown here is derived from an EMBL/GenBank/DDBJ whole genome shotgun (WGS) entry which is preliminary data.</text>
</comment>
<keyword evidence="1" id="KW-0812">Transmembrane</keyword>
<accession>A0AAD5XE55</accession>
<organism evidence="2 3">
    <name type="scientific">Physocladia obscura</name>
    <dbReference type="NCBI Taxonomy" id="109957"/>
    <lineage>
        <taxon>Eukaryota</taxon>
        <taxon>Fungi</taxon>
        <taxon>Fungi incertae sedis</taxon>
        <taxon>Chytridiomycota</taxon>
        <taxon>Chytridiomycota incertae sedis</taxon>
        <taxon>Chytridiomycetes</taxon>
        <taxon>Chytridiales</taxon>
        <taxon>Chytriomycetaceae</taxon>
        <taxon>Physocladia</taxon>
    </lineage>
</organism>
<dbReference type="EMBL" id="JADGJH010002028">
    <property type="protein sequence ID" value="KAJ3104972.1"/>
    <property type="molecule type" value="Genomic_DNA"/>
</dbReference>
<protein>
    <submittedName>
        <fullName evidence="2">Uncharacterized protein</fullName>
    </submittedName>
</protein>
<evidence type="ECO:0000313" key="3">
    <source>
        <dbReference type="Proteomes" id="UP001211907"/>
    </source>
</evidence>
<evidence type="ECO:0000256" key="1">
    <source>
        <dbReference type="SAM" id="Phobius"/>
    </source>
</evidence>
<evidence type="ECO:0000313" key="2">
    <source>
        <dbReference type="EMBL" id="KAJ3104972.1"/>
    </source>
</evidence>
<keyword evidence="3" id="KW-1185">Reference proteome</keyword>
<feature type="transmembrane region" description="Helical" evidence="1">
    <location>
        <begin position="20"/>
        <end position="40"/>
    </location>
</feature>
<dbReference type="Proteomes" id="UP001211907">
    <property type="component" value="Unassembled WGS sequence"/>
</dbReference>
<proteinExistence type="predicted"/>
<keyword evidence="1" id="KW-0472">Membrane</keyword>
<reference evidence="2" key="1">
    <citation type="submission" date="2020-05" db="EMBL/GenBank/DDBJ databases">
        <title>Phylogenomic resolution of chytrid fungi.</title>
        <authorList>
            <person name="Stajich J.E."/>
            <person name="Amses K."/>
            <person name="Simmons R."/>
            <person name="Seto K."/>
            <person name="Myers J."/>
            <person name="Bonds A."/>
            <person name="Quandt C.A."/>
            <person name="Barry K."/>
            <person name="Liu P."/>
            <person name="Grigoriev I."/>
            <person name="Longcore J.E."/>
            <person name="James T.Y."/>
        </authorList>
    </citation>
    <scope>NUCLEOTIDE SEQUENCE</scope>
    <source>
        <strain evidence="2">JEL0513</strain>
    </source>
</reference>
<name>A0AAD5XE55_9FUNG</name>
<gene>
    <name evidence="2" type="ORF">HK100_003974</name>
</gene>
<keyword evidence="1" id="KW-1133">Transmembrane helix</keyword>
<dbReference type="AlphaFoldDB" id="A0AAD5XE55"/>
<feature type="transmembrane region" description="Helical" evidence="1">
    <location>
        <begin position="52"/>
        <end position="74"/>
    </location>
</feature>
<sequence>MENVALVEYEHLLDYNGSRSFQVFIVIQVVVATISQVWLFRKFRAIYEQYNYVVGAGMDFGMTIRVLIIGFLGFADKNSFKTFWALNPNQAIDVPFDYYCYPGTTYMDFACDYVGYPNRTASFPTCGHPKSLSPMEYRTRISYT</sequence>